<evidence type="ECO:0000313" key="2">
    <source>
        <dbReference type="Proteomes" id="UP001595547"/>
    </source>
</evidence>
<dbReference type="EMBL" id="JBHRTO010000001">
    <property type="protein sequence ID" value="MFC3179590.1"/>
    <property type="molecule type" value="Genomic_DNA"/>
</dbReference>
<protein>
    <submittedName>
        <fullName evidence="1">DUF2256 domain-containing protein</fullName>
    </submittedName>
</protein>
<comment type="caution">
    <text evidence="1">The sequence shown here is derived from an EMBL/GenBank/DDBJ whole genome shotgun (WGS) entry which is preliminary data.</text>
</comment>
<gene>
    <name evidence="1" type="ORF">ACFOGH_01190</name>
</gene>
<proteinExistence type="predicted"/>
<dbReference type="PANTHER" id="PTHR37463">
    <property type="entry name" value="GSL3115 PROTEIN"/>
    <property type="match status" value="1"/>
</dbReference>
<organism evidence="1 2">
    <name type="scientific">Cypionkella sinensis</name>
    <dbReference type="NCBI Taxonomy" id="1756043"/>
    <lineage>
        <taxon>Bacteria</taxon>
        <taxon>Pseudomonadati</taxon>
        <taxon>Pseudomonadota</taxon>
        <taxon>Alphaproteobacteria</taxon>
        <taxon>Rhodobacterales</taxon>
        <taxon>Paracoccaceae</taxon>
        <taxon>Cypionkella</taxon>
    </lineage>
</organism>
<dbReference type="PANTHER" id="PTHR37463:SF1">
    <property type="entry name" value="DUF2256 DOMAIN-CONTAINING PROTEIN"/>
    <property type="match status" value="1"/>
</dbReference>
<reference evidence="2" key="1">
    <citation type="journal article" date="2019" name="Int. J. Syst. Evol. Microbiol.">
        <title>The Global Catalogue of Microorganisms (GCM) 10K type strain sequencing project: providing services to taxonomists for standard genome sequencing and annotation.</title>
        <authorList>
            <consortium name="The Broad Institute Genomics Platform"/>
            <consortium name="The Broad Institute Genome Sequencing Center for Infectious Disease"/>
            <person name="Wu L."/>
            <person name="Ma J."/>
        </authorList>
    </citation>
    <scope>NUCLEOTIDE SEQUENCE [LARGE SCALE GENOMIC DNA]</scope>
    <source>
        <strain evidence="2">KCTC 52039</strain>
    </source>
</reference>
<dbReference type="Pfam" id="PF10013">
    <property type="entry name" value="DUF2256"/>
    <property type="match status" value="1"/>
</dbReference>
<accession>A0ABV7ITN2</accession>
<dbReference type="Proteomes" id="UP001595547">
    <property type="component" value="Unassembled WGS sequence"/>
</dbReference>
<sequence>MPKMRKKSDLPVKTCAACGRPMVWRKAWEKTWDQVKYCSDACRKGKAEAKPRP</sequence>
<evidence type="ECO:0000313" key="1">
    <source>
        <dbReference type="EMBL" id="MFC3179590.1"/>
    </source>
</evidence>
<keyword evidence="2" id="KW-1185">Reference proteome</keyword>
<name>A0ABV7ITN2_9RHOB</name>
<dbReference type="RefSeq" id="WP_380071228.1">
    <property type="nucleotide sequence ID" value="NZ_JBHRTO010000001.1"/>
</dbReference>
<dbReference type="InterPro" id="IPR017136">
    <property type="entry name" value="UCP037205"/>
</dbReference>